<dbReference type="Proteomes" id="UP000218165">
    <property type="component" value="Chromosome"/>
</dbReference>
<dbReference type="GO" id="GO:0004065">
    <property type="term" value="F:arylsulfatase activity"/>
    <property type="evidence" value="ECO:0007669"/>
    <property type="project" value="TreeGrafter"/>
</dbReference>
<keyword evidence="5" id="KW-1185">Reference proteome</keyword>
<feature type="region of interest" description="Disordered" evidence="2">
    <location>
        <begin position="475"/>
        <end position="495"/>
    </location>
</feature>
<sequence length="495" mass="54078">MSMPSPTPERRQPNVLLLVTDDQGAWALGSKMPELRTPTLDRLQREGTTLERFFCASPVCSPARASLTTGRMPSAHGVHDWIRPEALARAGTPERPVDPDFLERAVGADSIAQMLSRDGYRCGMVGKWHIGSSDVPAPGFDYWWAHQLGGGPYFGAPTWKHDEVSGRPTVPAEPTTEPEYLTDAITRQSLDFLDRLDAEDPGRPFFLQVNWTAPHDPWFDGNHPEDLLALYDDTDFPSVPAPEPHPWFTAEAFSRAVADRRGALAGYCAAISGVDRSISALLEDLERRGLLQDTIVVFTADNGFSCGHHGIWGKGNGTFPLNFWEPSITVPFIVRWPDRIAAAAVDERPASAVDLFATIAELTGATPLEDPLRAGRSLAPRLLRSAPETSEASPETAGAVDAPEDAVVIHDEYGANRMLRTERWKLVLRREGPTELYDLQEDPGEERDLSTAPAHAAVLDELSGALEDWFARHSTPALSGWDSPVDGSGQSVPVG</sequence>
<dbReference type="Gene3D" id="3.40.720.10">
    <property type="entry name" value="Alkaline Phosphatase, subunit A"/>
    <property type="match status" value="1"/>
</dbReference>
<evidence type="ECO:0000256" key="1">
    <source>
        <dbReference type="ARBA" id="ARBA00008779"/>
    </source>
</evidence>
<feature type="domain" description="Sulfatase N-terminal" evidence="3">
    <location>
        <begin position="13"/>
        <end position="365"/>
    </location>
</feature>
<dbReference type="Gene3D" id="3.30.1120.10">
    <property type="match status" value="1"/>
</dbReference>
<gene>
    <name evidence="4" type="ORF">CFK38_04025</name>
</gene>
<dbReference type="CDD" id="cd16149">
    <property type="entry name" value="sulfatase_like"/>
    <property type="match status" value="1"/>
</dbReference>
<feature type="region of interest" description="Disordered" evidence="2">
    <location>
        <begin position="384"/>
        <end position="403"/>
    </location>
</feature>
<dbReference type="KEGG" id="brz:CFK38_04025"/>
<proteinExistence type="inferred from homology"/>
<dbReference type="InterPro" id="IPR000917">
    <property type="entry name" value="Sulfatase_N"/>
</dbReference>
<organism evidence="4 5">
    <name type="scientific">Brachybacterium vulturis</name>
    <dbReference type="NCBI Taxonomy" id="2017484"/>
    <lineage>
        <taxon>Bacteria</taxon>
        <taxon>Bacillati</taxon>
        <taxon>Actinomycetota</taxon>
        <taxon>Actinomycetes</taxon>
        <taxon>Micrococcales</taxon>
        <taxon>Dermabacteraceae</taxon>
        <taxon>Brachybacterium</taxon>
    </lineage>
</organism>
<comment type="similarity">
    <text evidence="1">Belongs to the sulfatase family.</text>
</comment>
<dbReference type="PANTHER" id="PTHR42693:SF33">
    <property type="entry name" value="ARYLSULFATASE"/>
    <property type="match status" value="1"/>
</dbReference>
<evidence type="ECO:0000313" key="5">
    <source>
        <dbReference type="Proteomes" id="UP000218165"/>
    </source>
</evidence>
<evidence type="ECO:0000259" key="3">
    <source>
        <dbReference type="Pfam" id="PF00884"/>
    </source>
</evidence>
<reference evidence="5" key="1">
    <citation type="submission" date="2017-09" db="EMBL/GenBank/DDBJ databases">
        <title>Brachybacterium sp. VM2412.</title>
        <authorList>
            <person name="Tak E.J."/>
            <person name="Bae J.-W."/>
        </authorList>
    </citation>
    <scope>NUCLEOTIDE SEQUENCE [LARGE SCALE GENOMIC DNA]</scope>
    <source>
        <strain evidence="5">VM2412</strain>
    </source>
</reference>
<dbReference type="AlphaFoldDB" id="A0A291GL51"/>
<evidence type="ECO:0000256" key="2">
    <source>
        <dbReference type="SAM" id="MobiDB-lite"/>
    </source>
</evidence>
<dbReference type="InterPro" id="IPR050738">
    <property type="entry name" value="Sulfatase"/>
</dbReference>
<dbReference type="PANTHER" id="PTHR42693">
    <property type="entry name" value="ARYLSULFATASE FAMILY MEMBER"/>
    <property type="match status" value="1"/>
</dbReference>
<dbReference type="InterPro" id="IPR017850">
    <property type="entry name" value="Alkaline_phosphatase_core_sf"/>
</dbReference>
<name>A0A291GL51_9MICO</name>
<dbReference type="Pfam" id="PF00884">
    <property type="entry name" value="Sulfatase"/>
    <property type="match status" value="1"/>
</dbReference>
<protein>
    <submittedName>
        <fullName evidence="4">Phosphodiesterase</fullName>
    </submittedName>
</protein>
<accession>A0A291GL51</accession>
<dbReference type="EMBL" id="CP023563">
    <property type="protein sequence ID" value="ATG50782.1"/>
    <property type="molecule type" value="Genomic_DNA"/>
</dbReference>
<evidence type="ECO:0000313" key="4">
    <source>
        <dbReference type="EMBL" id="ATG50782.1"/>
    </source>
</evidence>
<dbReference type="SUPFAM" id="SSF53649">
    <property type="entry name" value="Alkaline phosphatase-like"/>
    <property type="match status" value="1"/>
</dbReference>